<evidence type="ECO:0000313" key="3">
    <source>
        <dbReference type="Proteomes" id="UP000284842"/>
    </source>
</evidence>
<dbReference type="AlphaFoldDB" id="A0A409WHM2"/>
<proteinExistence type="predicted"/>
<dbReference type="InParanoid" id="A0A409WHM2"/>
<name>A0A409WHM2_9AGAR</name>
<reference evidence="2 3" key="1">
    <citation type="journal article" date="2018" name="Evol. Lett.">
        <title>Horizontal gene cluster transfer increased hallucinogenic mushroom diversity.</title>
        <authorList>
            <person name="Reynolds H.T."/>
            <person name="Vijayakumar V."/>
            <person name="Gluck-Thaler E."/>
            <person name="Korotkin H.B."/>
            <person name="Matheny P.B."/>
            <person name="Slot J.C."/>
        </authorList>
    </citation>
    <scope>NUCLEOTIDE SEQUENCE [LARGE SCALE GENOMIC DNA]</scope>
    <source>
        <strain evidence="2 3">2629</strain>
    </source>
</reference>
<dbReference type="Proteomes" id="UP000284842">
    <property type="component" value="Unassembled WGS sequence"/>
</dbReference>
<feature type="region of interest" description="Disordered" evidence="1">
    <location>
        <begin position="1"/>
        <end position="48"/>
    </location>
</feature>
<feature type="compositionally biased region" description="Basic and acidic residues" evidence="1">
    <location>
        <begin position="279"/>
        <end position="301"/>
    </location>
</feature>
<keyword evidence="3" id="KW-1185">Reference proteome</keyword>
<feature type="compositionally biased region" description="Basic and acidic residues" evidence="1">
    <location>
        <begin position="101"/>
        <end position="110"/>
    </location>
</feature>
<feature type="region of interest" description="Disordered" evidence="1">
    <location>
        <begin position="265"/>
        <end position="326"/>
    </location>
</feature>
<comment type="caution">
    <text evidence="2">The sequence shown here is derived from an EMBL/GenBank/DDBJ whole genome shotgun (WGS) entry which is preliminary data.</text>
</comment>
<feature type="compositionally biased region" description="Polar residues" evidence="1">
    <location>
        <begin position="62"/>
        <end position="76"/>
    </location>
</feature>
<gene>
    <name evidence="2" type="ORF">CVT24_006198</name>
</gene>
<protein>
    <submittedName>
        <fullName evidence="2">Uncharacterized protein</fullName>
    </submittedName>
</protein>
<sequence length="326" mass="37289">MPTKKELKLKEKEDSHGSGSPRPAPQPGDYSLYPQISNSPREMPSSPVIPLASISNVRFASPIEQASNGSPKSQIQEVARNDNRITSPESEITQHHNKGFGSEEREHSEDSSENEDQTEKYVEEELAPISGPRILSASETFKYFNLKVYFPASVPLFHFPDQTLEESVRKRQREANELAEHYLGRIIKRPQNRLNRAERRPFVKAYDLLMDSINAHVQGCQLGNATFFSPNDDAIRSMNLIASMKCSEGQRKRILNDSEMIRHTESQAEDQALPEVEDQDHQEAEDQDHLEVEDQDPREVEDQAPLEEDHLEVDLQRTIDQEDRYI</sequence>
<evidence type="ECO:0000256" key="1">
    <source>
        <dbReference type="SAM" id="MobiDB-lite"/>
    </source>
</evidence>
<dbReference type="EMBL" id="NHTK01005479">
    <property type="protein sequence ID" value="PPQ78024.1"/>
    <property type="molecule type" value="Genomic_DNA"/>
</dbReference>
<organism evidence="2 3">
    <name type="scientific">Panaeolus cyanescens</name>
    <dbReference type="NCBI Taxonomy" id="181874"/>
    <lineage>
        <taxon>Eukaryota</taxon>
        <taxon>Fungi</taxon>
        <taxon>Dikarya</taxon>
        <taxon>Basidiomycota</taxon>
        <taxon>Agaricomycotina</taxon>
        <taxon>Agaricomycetes</taxon>
        <taxon>Agaricomycetidae</taxon>
        <taxon>Agaricales</taxon>
        <taxon>Agaricineae</taxon>
        <taxon>Galeropsidaceae</taxon>
        <taxon>Panaeolus</taxon>
    </lineage>
</organism>
<evidence type="ECO:0000313" key="2">
    <source>
        <dbReference type="EMBL" id="PPQ78024.1"/>
    </source>
</evidence>
<feature type="compositionally biased region" description="Basic and acidic residues" evidence="1">
    <location>
        <begin position="312"/>
        <end position="326"/>
    </location>
</feature>
<feature type="compositionally biased region" description="Acidic residues" evidence="1">
    <location>
        <begin position="302"/>
        <end position="311"/>
    </location>
</feature>
<accession>A0A409WHM2</accession>
<feature type="compositionally biased region" description="Basic and acidic residues" evidence="1">
    <location>
        <begin position="1"/>
        <end position="16"/>
    </location>
</feature>
<feature type="region of interest" description="Disordered" evidence="1">
    <location>
        <begin position="62"/>
        <end position="125"/>
    </location>
</feature>